<dbReference type="Proteomes" id="UP000035034">
    <property type="component" value="Unassembled WGS sequence"/>
</dbReference>
<reference evidence="5 6" key="1">
    <citation type="submission" date="2011-12" db="EMBL/GenBank/DDBJ databases">
        <title>Whole genome shotgun sequence of Gordonia effusa NBRC 100432.</title>
        <authorList>
            <person name="Yoshida I."/>
            <person name="Takarada H."/>
            <person name="Hosoyama A."/>
            <person name="Tsuchikane K."/>
            <person name="Katsumata H."/>
            <person name="Yamazaki S."/>
            <person name="Fujita N."/>
        </authorList>
    </citation>
    <scope>NUCLEOTIDE SEQUENCE [LARGE SCALE GENOMIC DNA]</scope>
    <source>
        <strain evidence="5 6">NBRC 100432</strain>
    </source>
</reference>
<dbReference type="STRING" id="1077974.GOEFS_028_00320"/>
<dbReference type="PANTHER" id="PTHR30055">
    <property type="entry name" value="HTH-TYPE TRANSCRIPTIONAL REGULATOR RUTR"/>
    <property type="match status" value="1"/>
</dbReference>
<evidence type="ECO:0000256" key="2">
    <source>
        <dbReference type="PROSITE-ProRule" id="PRU00335"/>
    </source>
</evidence>
<proteinExistence type="predicted"/>
<dbReference type="EMBL" id="BAEH01000028">
    <property type="protein sequence ID" value="GAB17368.1"/>
    <property type="molecule type" value="Genomic_DNA"/>
</dbReference>
<dbReference type="PROSITE" id="PS50977">
    <property type="entry name" value="HTH_TETR_2"/>
    <property type="match status" value="1"/>
</dbReference>
<dbReference type="Pfam" id="PF19344">
    <property type="entry name" value="TetR_C_32"/>
    <property type="match status" value="1"/>
</dbReference>
<dbReference type="InterPro" id="IPR001647">
    <property type="entry name" value="HTH_TetR"/>
</dbReference>
<dbReference type="InterPro" id="IPR045823">
    <property type="entry name" value="TetR_C_32"/>
</dbReference>
<feature type="compositionally biased region" description="Polar residues" evidence="3">
    <location>
        <begin position="1"/>
        <end position="12"/>
    </location>
</feature>
<evidence type="ECO:0000313" key="5">
    <source>
        <dbReference type="EMBL" id="GAB17368.1"/>
    </source>
</evidence>
<feature type="DNA-binding region" description="H-T-H motif" evidence="2">
    <location>
        <begin position="51"/>
        <end position="70"/>
    </location>
</feature>
<dbReference type="SUPFAM" id="SSF46689">
    <property type="entry name" value="Homeodomain-like"/>
    <property type="match status" value="1"/>
</dbReference>
<feature type="region of interest" description="Disordered" evidence="3">
    <location>
        <begin position="1"/>
        <end position="29"/>
    </location>
</feature>
<dbReference type="SUPFAM" id="SSF48498">
    <property type="entry name" value="Tetracyclin repressor-like, C-terminal domain"/>
    <property type="match status" value="1"/>
</dbReference>
<dbReference type="InterPro" id="IPR036271">
    <property type="entry name" value="Tet_transcr_reg_TetR-rel_C_sf"/>
</dbReference>
<keyword evidence="1 2" id="KW-0238">DNA-binding</keyword>
<dbReference type="AlphaFoldDB" id="H0QX17"/>
<sequence>MAGANKMSSPEQSARRGRGRPPGPPVDVDARRETLLDAAETAIANTGPDVGLAEIAAAAGLTRSAVYAAFDDREALLTALAQRHSSIIVERMTQILADPTDPRAQIRASIDILARWFEDQPTVARLLFARLNAARGDQPSFVISSLVSILANGFTARGLDPAPAATWAHGVIGAVSATIIWWAEEQTVSRTEVVDHLTALVWGGFAGAGDTPIVS</sequence>
<organism evidence="5 6">
    <name type="scientific">Gordonia effusa NBRC 100432</name>
    <dbReference type="NCBI Taxonomy" id="1077974"/>
    <lineage>
        <taxon>Bacteria</taxon>
        <taxon>Bacillati</taxon>
        <taxon>Actinomycetota</taxon>
        <taxon>Actinomycetes</taxon>
        <taxon>Mycobacteriales</taxon>
        <taxon>Gordoniaceae</taxon>
        <taxon>Gordonia</taxon>
    </lineage>
</organism>
<feature type="domain" description="HTH tetR-type" evidence="4">
    <location>
        <begin position="29"/>
        <end position="88"/>
    </location>
</feature>
<dbReference type="Gene3D" id="1.10.357.10">
    <property type="entry name" value="Tetracycline Repressor, domain 2"/>
    <property type="match status" value="1"/>
</dbReference>
<gene>
    <name evidence="5" type="ORF">GOEFS_028_00320</name>
</gene>
<protein>
    <submittedName>
        <fullName evidence="5">Putative TetR family transcriptional regulator</fullName>
    </submittedName>
</protein>
<evidence type="ECO:0000256" key="1">
    <source>
        <dbReference type="ARBA" id="ARBA00023125"/>
    </source>
</evidence>
<dbReference type="GO" id="GO:0000976">
    <property type="term" value="F:transcription cis-regulatory region binding"/>
    <property type="evidence" value="ECO:0007669"/>
    <property type="project" value="TreeGrafter"/>
</dbReference>
<dbReference type="InterPro" id="IPR050109">
    <property type="entry name" value="HTH-type_TetR-like_transc_reg"/>
</dbReference>
<accession>H0QX17</accession>
<dbReference type="Pfam" id="PF00440">
    <property type="entry name" value="TetR_N"/>
    <property type="match status" value="1"/>
</dbReference>
<name>H0QX17_9ACTN</name>
<comment type="caution">
    <text evidence="5">The sequence shown here is derived from an EMBL/GenBank/DDBJ whole genome shotgun (WGS) entry which is preliminary data.</text>
</comment>
<evidence type="ECO:0000256" key="3">
    <source>
        <dbReference type="SAM" id="MobiDB-lite"/>
    </source>
</evidence>
<dbReference type="eggNOG" id="COG1309">
    <property type="taxonomic scope" value="Bacteria"/>
</dbReference>
<evidence type="ECO:0000259" key="4">
    <source>
        <dbReference type="PROSITE" id="PS50977"/>
    </source>
</evidence>
<evidence type="ECO:0000313" key="6">
    <source>
        <dbReference type="Proteomes" id="UP000035034"/>
    </source>
</evidence>
<dbReference type="GO" id="GO:0003700">
    <property type="term" value="F:DNA-binding transcription factor activity"/>
    <property type="evidence" value="ECO:0007669"/>
    <property type="project" value="TreeGrafter"/>
</dbReference>
<dbReference type="InterPro" id="IPR009057">
    <property type="entry name" value="Homeodomain-like_sf"/>
</dbReference>
<dbReference type="PRINTS" id="PR00455">
    <property type="entry name" value="HTHTETR"/>
</dbReference>
<dbReference type="RefSeq" id="WP_007316706.1">
    <property type="nucleotide sequence ID" value="NZ_BAEH01000028.1"/>
</dbReference>
<keyword evidence="6" id="KW-1185">Reference proteome</keyword>
<dbReference type="PANTHER" id="PTHR30055:SF227">
    <property type="entry name" value="TRANSCRIPTIONAL REGULATORY PROTEIN (PROBABLY TETR-FAMILY)-RELATED"/>
    <property type="match status" value="1"/>
</dbReference>